<sequence>MNGVVIKEGARLPNRLVIVEGKGNKAMVECVAAESNADLIKNACTTISANLDSSLMDDLILKVKDLSGVNKSHHMVNDLKTLEIMKTSEINEAGKVSWTDPVNDEILMTDLDDNIRQDGIGNGGAGKTGGGLWFVQSQCGGGWGHAALPGSRVRNRGGANDRRRRSSMCRPRIVCAGKTGGGLWFVQSQCGGGWGHAALPGSRVRNRGGANDQRRRSSMCRPRIVSRFSLNQVNTYSRSSDPPHFWINGLDQILRYDLTEDRSDGGNLILRFWMNGPNADGPEAKRQIEYTFFEFIDCPRLSVLLNSKLEMLQIELVKAWIGLNLSSPECDCQQALADGIWSGMTVETPGMTKRKKFLVWEGLSGERELGVE</sequence>
<dbReference type="Proteomes" id="UP000233837">
    <property type="component" value="Unassembled WGS sequence"/>
</dbReference>
<gene>
    <name evidence="1" type="ORF">MA16_Dca011364</name>
</gene>
<accession>A0A2I0WNX1</accession>
<evidence type="ECO:0000313" key="1">
    <source>
        <dbReference type="EMBL" id="PKU77359.1"/>
    </source>
</evidence>
<proteinExistence type="predicted"/>
<reference evidence="1 2" key="1">
    <citation type="journal article" date="2016" name="Sci. Rep.">
        <title>The Dendrobium catenatum Lindl. genome sequence provides insights into polysaccharide synthase, floral development and adaptive evolution.</title>
        <authorList>
            <person name="Zhang G.Q."/>
            <person name="Xu Q."/>
            <person name="Bian C."/>
            <person name="Tsai W.C."/>
            <person name="Yeh C.M."/>
            <person name="Liu K.W."/>
            <person name="Yoshida K."/>
            <person name="Zhang L.S."/>
            <person name="Chang S.B."/>
            <person name="Chen F."/>
            <person name="Shi Y."/>
            <person name="Su Y.Y."/>
            <person name="Zhang Y.Q."/>
            <person name="Chen L.J."/>
            <person name="Yin Y."/>
            <person name="Lin M."/>
            <person name="Huang H."/>
            <person name="Deng H."/>
            <person name="Wang Z.W."/>
            <person name="Zhu S.L."/>
            <person name="Zhao X."/>
            <person name="Deng C."/>
            <person name="Niu S.C."/>
            <person name="Huang J."/>
            <person name="Wang M."/>
            <person name="Liu G.H."/>
            <person name="Yang H.J."/>
            <person name="Xiao X.J."/>
            <person name="Hsiao Y.Y."/>
            <person name="Wu W.L."/>
            <person name="Chen Y.Y."/>
            <person name="Mitsuda N."/>
            <person name="Ohme-Takagi M."/>
            <person name="Luo Y.B."/>
            <person name="Van de Peer Y."/>
            <person name="Liu Z.J."/>
        </authorList>
    </citation>
    <scope>NUCLEOTIDE SEQUENCE [LARGE SCALE GENOMIC DNA]</scope>
    <source>
        <tissue evidence="1">The whole plant</tissue>
    </source>
</reference>
<organism evidence="1 2">
    <name type="scientific">Dendrobium catenatum</name>
    <dbReference type="NCBI Taxonomy" id="906689"/>
    <lineage>
        <taxon>Eukaryota</taxon>
        <taxon>Viridiplantae</taxon>
        <taxon>Streptophyta</taxon>
        <taxon>Embryophyta</taxon>
        <taxon>Tracheophyta</taxon>
        <taxon>Spermatophyta</taxon>
        <taxon>Magnoliopsida</taxon>
        <taxon>Liliopsida</taxon>
        <taxon>Asparagales</taxon>
        <taxon>Orchidaceae</taxon>
        <taxon>Epidendroideae</taxon>
        <taxon>Malaxideae</taxon>
        <taxon>Dendrobiinae</taxon>
        <taxon>Dendrobium</taxon>
    </lineage>
</organism>
<reference evidence="1 2" key="2">
    <citation type="journal article" date="2017" name="Nature">
        <title>The Apostasia genome and the evolution of orchids.</title>
        <authorList>
            <person name="Zhang G.Q."/>
            <person name="Liu K.W."/>
            <person name="Li Z."/>
            <person name="Lohaus R."/>
            <person name="Hsiao Y.Y."/>
            <person name="Niu S.C."/>
            <person name="Wang J.Y."/>
            <person name="Lin Y.C."/>
            <person name="Xu Q."/>
            <person name="Chen L.J."/>
            <person name="Yoshida K."/>
            <person name="Fujiwara S."/>
            <person name="Wang Z.W."/>
            <person name="Zhang Y.Q."/>
            <person name="Mitsuda N."/>
            <person name="Wang M."/>
            <person name="Liu G.H."/>
            <person name="Pecoraro L."/>
            <person name="Huang H.X."/>
            <person name="Xiao X.J."/>
            <person name="Lin M."/>
            <person name="Wu X.Y."/>
            <person name="Wu W.L."/>
            <person name="Chen Y.Y."/>
            <person name="Chang S.B."/>
            <person name="Sakamoto S."/>
            <person name="Ohme-Takagi M."/>
            <person name="Yagi M."/>
            <person name="Zeng S.J."/>
            <person name="Shen C.Y."/>
            <person name="Yeh C.M."/>
            <person name="Luo Y.B."/>
            <person name="Tsai W.C."/>
            <person name="Van de Peer Y."/>
            <person name="Liu Z.J."/>
        </authorList>
    </citation>
    <scope>NUCLEOTIDE SEQUENCE [LARGE SCALE GENOMIC DNA]</scope>
    <source>
        <tissue evidence="1">The whole plant</tissue>
    </source>
</reference>
<dbReference type="AlphaFoldDB" id="A0A2I0WNX1"/>
<keyword evidence="2" id="KW-1185">Reference proteome</keyword>
<dbReference type="EMBL" id="KZ502513">
    <property type="protein sequence ID" value="PKU77359.1"/>
    <property type="molecule type" value="Genomic_DNA"/>
</dbReference>
<protein>
    <submittedName>
        <fullName evidence="1">Uncharacterized protein</fullName>
    </submittedName>
</protein>
<name>A0A2I0WNX1_9ASPA</name>
<evidence type="ECO:0000313" key="2">
    <source>
        <dbReference type="Proteomes" id="UP000233837"/>
    </source>
</evidence>